<dbReference type="RefSeq" id="WP_168518843.1">
    <property type="nucleotide sequence ID" value="NZ_JAAXLS010000017.1"/>
</dbReference>
<sequence>MDPMVRVLGADACRAGWVGVTLDDVRAYVAATIGELVELAEADGPVEVVGIDIPIGLPDRGRRQADVLARQAIGPLRSSVFMTPVRAALEAPDHRTASAINCEQAGEGVSIQAYGLRMKLLQVDAWVRTQDRRVVEIHPEVTFAELAGAPLTASKHTWAGAATRNGLLADAGVVLSDLGPAGRRAGVDDVLDTAAVAWSARRVAGGTARALPDPPEVFGDGLPCAVWT</sequence>
<accession>A0ABX1J7V3</accession>
<organism evidence="1 2">
    <name type="scientific">Amycolatopsis acididurans</name>
    <dbReference type="NCBI Taxonomy" id="2724524"/>
    <lineage>
        <taxon>Bacteria</taxon>
        <taxon>Bacillati</taxon>
        <taxon>Actinomycetota</taxon>
        <taxon>Actinomycetes</taxon>
        <taxon>Pseudonocardiales</taxon>
        <taxon>Pseudonocardiaceae</taxon>
        <taxon>Amycolatopsis</taxon>
    </lineage>
</organism>
<gene>
    <name evidence="1" type="ORF">HFP15_23305</name>
</gene>
<dbReference type="EMBL" id="JAAXLS010000017">
    <property type="protein sequence ID" value="NKQ55808.1"/>
    <property type="molecule type" value="Genomic_DNA"/>
</dbReference>
<dbReference type="Proteomes" id="UP000715441">
    <property type="component" value="Unassembled WGS sequence"/>
</dbReference>
<evidence type="ECO:0000313" key="1">
    <source>
        <dbReference type="EMBL" id="NKQ55808.1"/>
    </source>
</evidence>
<dbReference type="InterPro" id="IPR007362">
    <property type="entry name" value="DUF429"/>
</dbReference>
<protein>
    <submittedName>
        <fullName evidence="1">DUF429 domain-containing protein</fullName>
    </submittedName>
</protein>
<comment type="caution">
    <text evidence="1">The sequence shown here is derived from an EMBL/GenBank/DDBJ whole genome shotgun (WGS) entry which is preliminary data.</text>
</comment>
<reference evidence="1 2" key="1">
    <citation type="submission" date="2020-04" db="EMBL/GenBank/DDBJ databases">
        <title>Novel species.</title>
        <authorList>
            <person name="Teo W.F.A."/>
            <person name="Lipun K."/>
            <person name="Srisuk N."/>
            <person name="Duangmal K."/>
        </authorList>
    </citation>
    <scope>NUCLEOTIDE SEQUENCE [LARGE SCALE GENOMIC DNA]</scope>
    <source>
        <strain evidence="1 2">K13G38</strain>
    </source>
</reference>
<proteinExistence type="predicted"/>
<name>A0ABX1J7V3_9PSEU</name>
<dbReference type="Pfam" id="PF04250">
    <property type="entry name" value="DUF429"/>
    <property type="match status" value="1"/>
</dbReference>
<keyword evidence="2" id="KW-1185">Reference proteome</keyword>
<evidence type="ECO:0000313" key="2">
    <source>
        <dbReference type="Proteomes" id="UP000715441"/>
    </source>
</evidence>